<gene>
    <name evidence="2" type="ORF">M514_24472</name>
    <name evidence="1" type="ORF">M514_24720</name>
</gene>
<dbReference type="EMBL" id="KL367576">
    <property type="protein sequence ID" value="KFD63292.1"/>
    <property type="molecule type" value="Genomic_DNA"/>
</dbReference>
<evidence type="ECO:0000313" key="1">
    <source>
        <dbReference type="EMBL" id="KFD63133.1"/>
    </source>
</evidence>
<accession>A0A085N1E6</accession>
<name>A0A085N1E6_9BILA</name>
<proteinExistence type="predicted"/>
<reference evidence="2" key="1">
    <citation type="journal article" date="2014" name="Nat. Genet.">
        <title>Genome and transcriptome of the porcine whipworm Trichuris suis.</title>
        <authorList>
            <person name="Jex A.R."/>
            <person name="Nejsum P."/>
            <person name="Schwarz E.M."/>
            <person name="Hu L."/>
            <person name="Young N.D."/>
            <person name="Hall R.S."/>
            <person name="Korhonen P.K."/>
            <person name="Liao S."/>
            <person name="Thamsborg S."/>
            <person name="Xia J."/>
            <person name="Xu P."/>
            <person name="Wang S."/>
            <person name="Scheerlinck J.P."/>
            <person name="Hofmann A."/>
            <person name="Sternberg P.W."/>
            <person name="Wang J."/>
            <person name="Gasser R.B."/>
        </authorList>
    </citation>
    <scope>NUCLEOTIDE SEQUENCE [LARGE SCALE GENOMIC DNA]</scope>
    <source>
        <strain evidence="2">DCEP-RM93F</strain>
    </source>
</reference>
<dbReference type="InterPro" id="IPR008042">
    <property type="entry name" value="Retrotrans_Pao"/>
</dbReference>
<dbReference type="EMBL" id="KL367580">
    <property type="protein sequence ID" value="KFD63133.1"/>
    <property type="molecule type" value="Genomic_DNA"/>
</dbReference>
<evidence type="ECO:0000313" key="2">
    <source>
        <dbReference type="EMBL" id="KFD63292.1"/>
    </source>
</evidence>
<protein>
    <submittedName>
        <fullName evidence="2">Uncharacterized protein</fullName>
    </submittedName>
</protein>
<dbReference type="SUPFAM" id="SSF52047">
    <property type="entry name" value="RNI-like"/>
    <property type="match status" value="1"/>
</dbReference>
<dbReference type="Pfam" id="PF05380">
    <property type="entry name" value="Peptidase_A17"/>
    <property type="match status" value="1"/>
</dbReference>
<dbReference type="Proteomes" id="UP000030758">
    <property type="component" value="Unassembled WGS sequence"/>
</dbReference>
<dbReference type="AlphaFoldDB" id="A0A085N1E6"/>
<sequence length="131" mass="14448">MQMVGIVANAREQRIELHISCDASESAYGAAVYLGLIESERANVSLTIAKSGIAPLKRVPIPRLEELIMDGNNKGASWSQGVVCEGLESLMNLKTLSMCGNKRLKGECMLNMRLENVETLYLMNWEVSEQS</sequence>
<organism evidence="2">
    <name type="scientific">Trichuris suis</name>
    <name type="common">pig whipworm</name>
    <dbReference type="NCBI Taxonomy" id="68888"/>
    <lineage>
        <taxon>Eukaryota</taxon>
        <taxon>Metazoa</taxon>
        <taxon>Ecdysozoa</taxon>
        <taxon>Nematoda</taxon>
        <taxon>Enoplea</taxon>
        <taxon>Dorylaimia</taxon>
        <taxon>Trichinellida</taxon>
        <taxon>Trichuridae</taxon>
        <taxon>Trichuris</taxon>
    </lineage>
</organism>